<evidence type="ECO:0000313" key="2">
    <source>
        <dbReference type="Proteomes" id="UP000578622"/>
    </source>
</evidence>
<sequence>MAFQPNDPQYNRPSSIEVSFQPSRIGAALSRLLPVLRRVSSSLSRCRVLLTSPTINTPAIACVDPAESYFHACVAASPFFYVSPALYGLIGTIDERGFSGRNFQPGDEV</sequence>
<accession>A0ABR6ATW3</accession>
<protein>
    <submittedName>
        <fullName evidence="1">Uncharacterized protein</fullName>
    </submittedName>
</protein>
<dbReference type="EMBL" id="JACGXG010000006">
    <property type="protein sequence ID" value="MBA8852812.1"/>
    <property type="molecule type" value="Genomic_DNA"/>
</dbReference>
<organism evidence="1 2">
    <name type="scientific">Brucella intermedia</name>
    <dbReference type="NCBI Taxonomy" id="94625"/>
    <lineage>
        <taxon>Bacteria</taxon>
        <taxon>Pseudomonadati</taxon>
        <taxon>Pseudomonadota</taxon>
        <taxon>Alphaproteobacteria</taxon>
        <taxon>Hyphomicrobiales</taxon>
        <taxon>Brucellaceae</taxon>
        <taxon>Brucella/Ochrobactrum group</taxon>
        <taxon>Brucella</taxon>
    </lineage>
</organism>
<evidence type="ECO:0000313" key="1">
    <source>
        <dbReference type="EMBL" id="MBA8852812.1"/>
    </source>
</evidence>
<keyword evidence="2" id="KW-1185">Reference proteome</keyword>
<dbReference type="Proteomes" id="UP000578622">
    <property type="component" value="Unassembled WGS sequence"/>
</dbReference>
<proteinExistence type="predicted"/>
<reference evidence="1 2" key="1">
    <citation type="submission" date="2020-07" db="EMBL/GenBank/DDBJ databases">
        <title>Genomic Encyclopedia of Type Strains, Phase IV (KMG-V): Genome sequencing to study the core and pangenomes of soil and plant-associated prokaryotes.</title>
        <authorList>
            <person name="Whitman W."/>
        </authorList>
    </citation>
    <scope>NUCLEOTIDE SEQUENCE [LARGE SCALE GENOMIC DNA]</scope>
    <source>
        <strain evidence="1 2">RH4WT92</strain>
    </source>
</reference>
<gene>
    <name evidence="1" type="ORF">FHW20_003785</name>
</gene>
<comment type="caution">
    <text evidence="1">The sequence shown here is derived from an EMBL/GenBank/DDBJ whole genome shotgun (WGS) entry which is preliminary data.</text>
</comment>
<name>A0ABR6ATW3_9HYPH</name>